<evidence type="ECO:0008006" key="3">
    <source>
        <dbReference type="Google" id="ProtNLM"/>
    </source>
</evidence>
<evidence type="ECO:0000313" key="2">
    <source>
        <dbReference type="Proteomes" id="UP000677244"/>
    </source>
</evidence>
<evidence type="ECO:0000313" key="1">
    <source>
        <dbReference type="EMBL" id="MBO9203116.1"/>
    </source>
</evidence>
<comment type="caution">
    <text evidence="1">The sequence shown here is derived from an EMBL/GenBank/DDBJ whole genome shotgun (WGS) entry which is preliminary data.</text>
</comment>
<sequence length="194" mass="22503">MHGFKNGFILLIIAVIANSCVSKVFPDEKLNIDPNFLMLFNSLRQKDTFSFEKFNGNKKVFTITKFDSVFKNEKGWFINEAPYRLLQINVKEIGGDTTLLERPNEIFVNKDPEDSASTLGINFNNLYYFADNVLPPINDSAKMINDLKIDHYYVFESFLRLKNQGDVQVLYINRQFGFLGFKTYSGEYWSRVAD</sequence>
<protein>
    <recommendedName>
        <fullName evidence="3">Lipoprotein</fullName>
    </recommendedName>
</protein>
<gene>
    <name evidence="1" type="ORF">J7I42_22690</name>
</gene>
<proteinExistence type="predicted"/>
<reference evidence="1 2" key="1">
    <citation type="submission" date="2021-03" db="EMBL/GenBank/DDBJ databases">
        <title>Assistant Professor.</title>
        <authorList>
            <person name="Huq M.A."/>
        </authorList>
    </citation>
    <scope>NUCLEOTIDE SEQUENCE [LARGE SCALE GENOMIC DNA]</scope>
    <source>
        <strain evidence="1 2">MAH-29</strain>
    </source>
</reference>
<name>A0ABS3YYW0_9BACT</name>
<accession>A0ABS3YYW0</accession>
<dbReference type="EMBL" id="JAGHKO010000005">
    <property type="protein sequence ID" value="MBO9203116.1"/>
    <property type="molecule type" value="Genomic_DNA"/>
</dbReference>
<keyword evidence="2" id="KW-1185">Reference proteome</keyword>
<organism evidence="1 2">
    <name type="scientific">Niastella soli</name>
    <dbReference type="NCBI Taxonomy" id="2821487"/>
    <lineage>
        <taxon>Bacteria</taxon>
        <taxon>Pseudomonadati</taxon>
        <taxon>Bacteroidota</taxon>
        <taxon>Chitinophagia</taxon>
        <taxon>Chitinophagales</taxon>
        <taxon>Chitinophagaceae</taxon>
        <taxon>Niastella</taxon>
    </lineage>
</organism>
<dbReference type="Proteomes" id="UP000677244">
    <property type="component" value="Unassembled WGS sequence"/>
</dbReference>
<dbReference type="RefSeq" id="WP_209141169.1">
    <property type="nucleotide sequence ID" value="NZ_JAGHKO010000005.1"/>
</dbReference>